<evidence type="ECO:0000256" key="2">
    <source>
        <dbReference type="ARBA" id="ARBA00023002"/>
    </source>
</evidence>
<dbReference type="InterPro" id="IPR002347">
    <property type="entry name" value="SDR_fam"/>
</dbReference>
<dbReference type="EMBL" id="JAKXMK010000009">
    <property type="protein sequence ID" value="MCH6166411.1"/>
    <property type="molecule type" value="Genomic_DNA"/>
</dbReference>
<dbReference type="Pfam" id="PF13561">
    <property type="entry name" value="adh_short_C2"/>
    <property type="match status" value="1"/>
</dbReference>
<evidence type="ECO:0000313" key="3">
    <source>
        <dbReference type="EMBL" id="MCH6166411.1"/>
    </source>
</evidence>
<dbReference type="Proteomes" id="UP001299970">
    <property type="component" value="Unassembled WGS sequence"/>
</dbReference>
<name>A0ABS9TCY9_9PSEU</name>
<dbReference type="SUPFAM" id="SSF51735">
    <property type="entry name" value="NAD(P)-binding Rossmann-fold domains"/>
    <property type="match status" value="1"/>
</dbReference>
<dbReference type="PROSITE" id="PS00061">
    <property type="entry name" value="ADH_SHORT"/>
    <property type="match status" value="1"/>
</dbReference>
<dbReference type="InterPro" id="IPR036291">
    <property type="entry name" value="NAD(P)-bd_dom_sf"/>
</dbReference>
<sequence>MGNRDGASRLDRKVALVTGASSGIGEATAKALAREGARVVLAARREEELQRVAGEIEEAGGTALAVRTDILVEDEVANAVRVAEERFGGLDIAFNNAASHDVPAPIVEHATDAWRAAIEGMLTTVFISIRHEAPALLRRGAGAIINNASVLAIVGTGGGMSSYVAAKHGVIGLTRAAALELAPQNVRVNAIALGTTETPMVWAERESAPELSEKFRASVPLGRTATPDEPASLVAYLAGDDAAFITGAVIAMDGGWTAQ</sequence>
<gene>
    <name evidence="3" type="ORF">MMF94_12010</name>
</gene>
<dbReference type="RefSeq" id="WP_241036442.1">
    <property type="nucleotide sequence ID" value="NZ_BAAAJF010000002.1"/>
</dbReference>
<comment type="caution">
    <text evidence="3">The sequence shown here is derived from an EMBL/GenBank/DDBJ whole genome shotgun (WGS) entry which is preliminary data.</text>
</comment>
<dbReference type="Gene3D" id="3.40.50.720">
    <property type="entry name" value="NAD(P)-binding Rossmann-like Domain"/>
    <property type="match status" value="1"/>
</dbReference>
<evidence type="ECO:0000313" key="4">
    <source>
        <dbReference type="Proteomes" id="UP001299970"/>
    </source>
</evidence>
<dbReference type="PRINTS" id="PR00080">
    <property type="entry name" value="SDRFAMILY"/>
</dbReference>
<dbReference type="PRINTS" id="PR00081">
    <property type="entry name" value="GDHRDH"/>
</dbReference>
<protein>
    <submittedName>
        <fullName evidence="3">SDR family oxidoreductase</fullName>
    </submittedName>
</protein>
<organism evidence="3 4">
    <name type="scientific">Pseudonocardia alaniniphila</name>
    <dbReference type="NCBI Taxonomy" id="75291"/>
    <lineage>
        <taxon>Bacteria</taxon>
        <taxon>Bacillati</taxon>
        <taxon>Actinomycetota</taxon>
        <taxon>Actinomycetes</taxon>
        <taxon>Pseudonocardiales</taxon>
        <taxon>Pseudonocardiaceae</taxon>
        <taxon>Pseudonocardia</taxon>
    </lineage>
</organism>
<keyword evidence="2" id="KW-0560">Oxidoreductase</keyword>
<reference evidence="3 4" key="1">
    <citation type="submission" date="2022-03" db="EMBL/GenBank/DDBJ databases">
        <title>Pseudonocardia alaer sp. nov., a novel actinomycete isolated from reed forest soil.</title>
        <authorList>
            <person name="Wang L."/>
        </authorList>
    </citation>
    <scope>NUCLEOTIDE SEQUENCE [LARGE SCALE GENOMIC DNA]</scope>
    <source>
        <strain evidence="3 4">Y-16303</strain>
    </source>
</reference>
<keyword evidence="4" id="KW-1185">Reference proteome</keyword>
<accession>A0ABS9TCY9</accession>
<dbReference type="PANTHER" id="PTHR24321">
    <property type="entry name" value="DEHYDROGENASES, SHORT CHAIN"/>
    <property type="match status" value="1"/>
</dbReference>
<comment type="similarity">
    <text evidence="1">Belongs to the short-chain dehydrogenases/reductases (SDR) family.</text>
</comment>
<dbReference type="PANTHER" id="PTHR24321:SF8">
    <property type="entry name" value="ESTRADIOL 17-BETA-DEHYDROGENASE 8-RELATED"/>
    <property type="match status" value="1"/>
</dbReference>
<dbReference type="InterPro" id="IPR020904">
    <property type="entry name" value="Sc_DH/Rdtase_CS"/>
</dbReference>
<evidence type="ECO:0000256" key="1">
    <source>
        <dbReference type="ARBA" id="ARBA00006484"/>
    </source>
</evidence>
<proteinExistence type="inferred from homology"/>